<organism evidence="2 3">
    <name type="scientific">Globodera rostochiensis</name>
    <name type="common">Golden nematode worm</name>
    <name type="synonym">Heterodera rostochiensis</name>
    <dbReference type="NCBI Taxonomy" id="31243"/>
    <lineage>
        <taxon>Eukaryota</taxon>
        <taxon>Metazoa</taxon>
        <taxon>Ecdysozoa</taxon>
        <taxon>Nematoda</taxon>
        <taxon>Chromadorea</taxon>
        <taxon>Rhabditida</taxon>
        <taxon>Tylenchina</taxon>
        <taxon>Tylenchomorpha</taxon>
        <taxon>Tylenchoidea</taxon>
        <taxon>Heteroderidae</taxon>
        <taxon>Heteroderinae</taxon>
        <taxon>Globodera</taxon>
    </lineage>
</organism>
<dbReference type="WBParaSite" id="Gr19_v10_g2281.t1">
    <property type="protein sequence ID" value="Gr19_v10_g2281.t1"/>
    <property type="gene ID" value="Gr19_v10_g2281"/>
</dbReference>
<feature type="region of interest" description="Disordered" evidence="1">
    <location>
        <begin position="142"/>
        <end position="175"/>
    </location>
</feature>
<reference evidence="3" key="1">
    <citation type="submission" date="2022-11" db="UniProtKB">
        <authorList>
            <consortium name="WormBaseParasite"/>
        </authorList>
    </citation>
    <scope>IDENTIFICATION</scope>
</reference>
<proteinExistence type="predicted"/>
<feature type="compositionally biased region" description="Polar residues" evidence="1">
    <location>
        <begin position="7"/>
        <end position="26"/>
    </location>
</feature>
<accession>A0A914HKY4</accession>
<dbReference type="Proteomes" id="UP000887572">
    <property type="component" value="Unplaced"/>
</dbReference>
<feature type="compositionally biased region" description="Polar residues" evidence="1">
    <location>
        <begin position="151"/>
        <end position="160"/>
    </location>
</feature>
<evidence type="ECO:0000256" key="1">
    <source>
        <dbReference type="SAM" id="MobiDB-lite"/>
    </source>
</evidence>
<name>A0A914HKY4_GLORO</name>
<protein>
    <submittedName>
        <fullName evidence="3">Uncharacterized protein</fullName>
    </submittedName>
</protein>
<dbReference type="AlphaFoldDB" id="A0A914HKY4"/>
<sequence length="175" mass="18929">MGGGGNASQTGNSSQNLGNTQQTNAVRGNRVVIDGRLVGGNAQSENSVVINDGRANTITINDGEEHSIEINDDHIIVNDQRIQNDANANDHHQHEDGANSIVIKEGRTNSVVINNAEQWNLGDLRRRSNIVVTSEHVTINGRHLPPEAWTNGEQSAQNVPRATRHSDQQHGCGIQ</sequence>
<evidence type="ECO:0000313" key="2">
    <source>
        <dbReference type="Proteomes" id="UP000887572"/>
    </source>
</evidence>
<keyword evidence="2" id="KW-1185">Reference proteome</keyword>
<evidence type="ECO:0000313" key="3">
    <source>
        <dbReference type="WBParaSite" id="Gr19_v10_g2281.t1"/>
    </source>
</evidence>
<feature type="region of interest" description="Disordered" evidence="1">
    <location>
        <begin position="1"/>
        <end position="28"/>
    </location>
</feature>